<evidence type="ECO:0000256" key="1">
    <source>
        <dbReference type="SAM" id="Phobius"/>
    </source>
</evidence>
<sequence>MPAISLVFLAAQAIISSFVYYLAGRYGARSPLISGILVFMLGFALVLVLDTVIGLFAVELLLILIYFVGLRAGRQPSVSA</sequence>
<proteinExistence type="predicted"/>
<evidence type="ECO:0000259" key="2">
    <source>
        <dbReference type="PROSITE" id="PS50850"/>
    </source>
</evidence>
<reference evidence="3 4" key="1">
    <citation type="journal article" date="2019" name="Int. J. Syst. Evol. Microbiol.">
        <title>The Global Catalogue of Microorganisms (GCM) 10K type strain sequencing project: providing services to taxonomists for standard genome sequencing and annotation.</title>
        <authorList>
            <consortium name="The Broad Institute Genomics Platform"/>
            <consortium name="The Broad Institute Genome Sequencing Center for Infectious Disease"/>
            <person name="Wu L."/>
            <person name="Ma J."/>
        </authorList>
    </citation>
    <scope>NUCLEOTIDE SEQUENCE [LARGE SCALE GENOMIC DNA]</scope>
    <source>
        <strain evidence="3 4">PJ61</strain>
    </source>
</reference>
<dbReference type="PROSITE" id="PS50850">
    <property type="entry name" value="MFS"/>
    <property type="match status" value="1"/>
</dbReference>
<dbReference type="InterPro" id="IPR020846">
    <property type="entry name" value="MFS_dom"/>
</dbReference>
<evidence type="ECO:0000313" key="3">
    <source>
        <dbReference type="EMBL" id="MFC6771329.1"/>
    </source>
</evidence>
<accession>A0ABD5T3K4</accession>
<feature type="domain" description="Major facilitator superfamily (MFS) profile" evidence="2">
    <location>
        <begin position="1"/>
        <end position="80"/>
    </location>
</feature>
<name>A0ABD5T3K4_9EURY</name>
<feature type="transmembrane region" description="Helical" evidence="1">
    <location>
        <begin position="6"/>
        <end position="23"/>
    </location>
</feature>
<protein>
    <submittedName>
        <fullName evidence="3">Sporulation control protein</fullName>
    </submittedName>
</protein>
<keyword evidence="1" id="KW-1133">Transmembrane helix</keyword>
<keyword evidence="4" id="KW-1185">Reference proteome</keyword>
<keyword evidence="1" id="KW-0472">Membrane</keyword>
<dbReference type="AlphaFoldDB" id="A0ABD5T3K4"/>
<evidence type="ECO:0000313" key="4">
    <source>
        <dbReference type="Proteomes" id="UP001596274"/>
    </source>
</evidence>
<comment type="caution">
    <text evidence="3">The sequence shown here is derived from an EMBL/GenBank/DDBJ whole genome shotgun (WGS) entry which is preliminary data.</text>
</comment>
<dbReference type="EMBL" id="JBHSWT010000338">
    <property type="protein sequence ID" value="MFC6771329.1"/>
    <property type="molecule type" value="Genomic_DNA"/>
</dbReference>
<feature type="transmembrane region" description="Helical" evidence="1">
    <location>
        <begin position="35"/>
        <end position="68"/>
    </location>
</feature>
<keyword evidence="1" id="KW-0812">Transmembrane</keyword>
<gene>
    <name evidence="3" type="ORF">ACFQDD_07350</name>
</gene>
<organism evidence="3 4">
    <name type="scientific">Halorubrum pallidum</name>
    <dbReference type="NCBI Taxonomy" id="1526114"/>
    <lineage>
        <taxon>Archaea</taxon>
        <taxon>Methanobacteriati</taxon>
        <taxon>Methanobacteriota</taxon>
        <taxon>Stenosarchaea group</taxon>
        <taxon>Halobacteria</taxon>
        <taxon>Halobacteriales</taxon>
        <taxon>Haloferacaceae</taxon>
        <taxon>Halorubrum</taxon>
    </lineage>
</organism>
<dbReference type="Proteomes" id="UP001596274">
    <property type="component" value="Unassembled WGS sequence"/>
</dbReference>